<gene>
    <name evidence="5" type="ORF">SAMN05444394_0469</name>
</gene>
<name>A0A1N6D8M0_9BACT</name>
<dbReference type="Gene3D" id="3.40.50.150">
    <property type="entry name" value="Vaccinia Virus protein VP39"/>
    <property type="match status" value="1"/>
</dbReference>
<reference evidence="6" key="1">
    <citation type="submission" date="2016-11" db="EMBL/GenBank/DDBJ databases">
        <authorList>
            <person name="Varghese N."/>
            <person name="Submissions S."/>
        </authorList>
    </citation>
    <scope>NUCLEOTIDE SEQUENCE [LARGE SCALE GENOMIC DNA]</scope>
    <source>
        <strain evidence="6">DSM 15292</strain>
    </source>
</reference>
<dbReference type="PANTHER" id="PTHR43591">
    <property type="entry name" value="METHYLTRANSFERASE"/>
    <property type="match status" value="1"/>
</dbReference>
<evidence type="ECO:0000256" key="1">
    <source>
        <dbReference type="ARBA" id="ARBA00022428"/>
    </source>
</evidence>
<dbReference type="Proteomes" id="UP000185221">
    <property type="component" value="Unassembled WGS sequence"/>
</dbReference>
<dbReference type="RefSeq" id="WP_074223217.1">
    <property type="nucleotide sequence ID" value="NZ_FSRC01000001.1"/>
</dbReference>
<dbReference type="PROSITE" id="PS51608">
    <property type="entry name" value="SAM_MT_UBIE"/>
    <property type="match status" value="1"/>
</dbReference>
<dbReference type="OrthoDB" id="9795634at2"/>
<accession>A0A1N6D8M0</accession>
<dbReference type="CDD" id="cd02440">
    <property type="entry name" value="AdoMet_MTases"/>
    <property type="match status" value="1"/>
</dbReference>
<proteinExistence type="predicted"/>
<dbReference type="InterPro" id="IPR029063">
    <property type="entry name" value="SAM-dependent_MTases_sf"/>
</dbReference>
<protein>
    <submittedName>
        <fullName evidence="5">Ubiquinone/menaquinone biosynthesis C-methylase UbiE</fullName>
    </submittedName>
</protein>
<keyword evidence="3" id="KW-0808">Transferase</keyword>
<evidence type="ECO:0000256" key="2">
    <source>
        <dbReference type="ARBA" id="ARBA00022603"/>
    </source>
</evidence>
<dbReference type="GO" id="GO:0009234">
    <property type="term" value="P:menaquinone biosynthetic process"/>
    <property type="evidence" value="ECO:0007669"/>
    <property type="project" value="UniProtKB-KW"/>
</dbReference>
<keyword evidence="4" id="KW-0949">S-adenosyl-L-methionine</keyword>
<dbReference type="Pfam" id="PF01209">
    <property type="entry name" value="Ubie_methyltran"/>
    <property type="match status" value="1"/>
</dbReference>
<evidence type="ECO:0000313" key="6">
    <source>
        <dbReference type="Proteomes" id="UP000185221"/>
    </source>
</evidence>
<dbReference type="PANTHER" id="PTHR43591:SF24">
    <property type="entry name" value="2-METHOXY-6-POLYPRENYL-1,4-BENZOQUINOL METHYLASE, MITOCHONDRIAL"/>
    <property type="match status" value="1"/>
</dbReference>
<evidence type="ECO:0000313" key="5">
    <source>
        <dbReference type="EMBL" id="SIN67043.1"/>
    </source>
</evidence>
<organism evidence="5 6">
    <name type="scientific">Algoriphagus halophilus</name>
    <dbReference type="NCBI Taxonomy" id="226505"/>
    <lineage>
        <taxon>Bacteria</taxon>
        <taxon>Pseudomonadati</taxon>
        <taxon>Bacteroidota</taxon>
        <taxon>Cytophagia</taxon>
        <taxon>Cytophagales</taxon>
        <taxon>Cyclobacteriaceae</taxon>
        <taxon>Algoriphagus</taxon>
    </lineage>
</organism>
<sequence length="275" mass="30500">MHPDLQRRVQRYGWDKASAYYEESWQKQLKPAHDLLLETAQVQPGESILDIAAGTGLITFRLAELTGDGGCILATDISDEMVKIGSQRAKAKGYPHVGFKRMDAENLDVEDSSFDLVTCALGIMYFPDPDLALKEMYRVLKPGGRAVVAIWGSRKKCGWAEIFPIVDARVSSDVCPMFFSLGEQDVIKFPFAKAGFTNINIQKIEVNLPYSSDEEACQASFMGGPVAMAYSRFDEQTKEEAQKEYIESIQPYKTATGYDIPGEFVVAIGIKPPSD</sequence>
<dbReference type="GO" id="GO:0008168">
    <property type="term" value="F:methyltransferase activity"/>
    <property type="evidence" value="ECO:0007669"/>
    <property type="project" value="UniProtKB-KW"/>
</dbReference>
<evidence type="ECO:0000256" key="3">
    <source>
        <dbReference type="ARBA" id="ARBA00022679"/>
    </source>
</evidence>
<dbReference type="InterPro" id="IPR004033">
    <property type="entry name" value="UbiE/COQ5_MeTrFase"/>
</dbReference>
<evidence type="ECO:0000256" key="4">
    <source>
        <dbReference type="ARBA" id="ARBA00022691"/>
    </source>
</evidence>
<keyword evidence="1" id="KW-0474">Menaquinone biosynthesis</keyword>
<keyword evidence="2 5" id="KW-0489">Methyltransferase</keyword>
<keyword evidence="6" id="KW-1185">Reference proteome</keyword>
<dbReference type="AlphaFoldDB" id="A0A1N6D8M0"/>
<keyword evidence="5" id="KW-0830">Ubiquinone</keyword>
<dbReference type="SUPFAM" id="SSF53335">
    <property type="entry name" value="S-adenosyl-L-methionine-dependent methyltransferases"/>
    <property type="match status" value="1"/>
</dbReference>
<dbReference type="EMBL" id="FSRC01000001">
    <property type="protein sequence ID" value="SIN67043.1"/>
    <property type="molecule type" value="Genomic_DNA"/>
</dbReference>
<dbReference type="STRING" id="226505.SAMN05444394_0469"/>
<dbReference type="GO" id="GO:0032259">
    <property type="term" value="P:methylation"/>
    <property type="evidence" value="ECO:0007669"/>
    <property type="project" value="UniProtKB-KW"/>
</dbReference>